<protein>
    <submittedName>
        <fullName evidence="1">Uncharacterized protein</fullName>
    </submittedName>
</protein>
<keyword evidence="2" id="KW-1185">Reference proteome</keyword>
<comment type="caution">
    <text evidence="1">The sequence shown here is derived from an EMBL/GenBank/DDBJ whole genome shotgun (WGS) entry which is preliminary data.</text>
</comment>
<organism evidence="1 2">
    <name type="scientific">Ruegeria marisflavi</name>
    <dbReference type="NCBI Taxonomy" id="2984152"/>
    <lineage>
        <taxon>Bacteria</taxon>
        <taxon>Pseudomonadati</taxon>
        <taxon>Pseudomonadota</taxon>
        <taxon>Alphaproteobacteria</taxon>
        <taxon>Rhodobacterales</taxon>
        <taxon>Roseobacteraceae</taxon>
        <taxon>Ruegeria</taxon>
    </lineage>
</organism>
<dbReference type="Proteomes" id="UP001321014">
    <property type="component" value="Unassembled WGS sequence"/>
</dbReference>
<evidence type="ECO:0000313" key="1">
    <source>
        <dbReference type="EMBL" id="MCU9839665.1"/>
    </source>
</evidence>
<reference evidence="1 2" key="1">
    <citation type="submission" date="2022-10" db="EMBL/GenBank/DDBJ databases">
        <title>Ruegeria sp. nov., isolated from ocean surface water.</title>
        <authorList>
            <person name="He W."/>
            <person name="Wang L."/>
            <person name="Zhang D.-F."/>
        </authorList>
    </citation>
    <scope>NUCLEOTIDE SEQUENCE [LARGE SCALE GENOMIC DNA]</scope>
    <source>
        <strain evidence="1 2">WL0004</strain>
    </source>
</reference>
<gene>
    <name evidence="1" type="ORF">OEZ49_17970</name>
</gene>
<sequence>MERDREPKQESGFYTHEYISALGTLDNCRLHAITLDDHENETFTKLHVTIYPVPLEKLKETAKVDTLSIIGEEDDKPEEGWMKDEIGSIHFHGADEYNHESKIFASVFLSQDKYDDLVLPVDAGLARRGTGIVKQRCAGIKSQKRPL</sequence>
<accession>A0ABT2WXC1</accession>
<proteinExistence type="predicted"/>
<name>A0ABT2WXC1_9RHOB</name>
<dbReference type="EMBL" id="JAOVQN010000020">
    <property type="protein sequence ID" value="MCU9839665.1"/>
    <property type="molecule type" value="Genomic_DNA"/>
</dbReference>
<evidence type="ECO:0000313" key="2">
    <source>
        <dbReference type="Proteomes" id="UP001321014"/>
    </source>
</evidence>